<dbReference type="PANTHER" id="PTHR30598">
    <property type="entry name" value="NITRATE REDUCTASE PRIVATE CHAPERONE, REDOX ENZYME MATURATION PROTEIN REMP FAMILY"/>
    <property type="match status" value="1"/>
</dbReference>
<keyword evidence="10" id="KW-0408">Iron</keyword>
<evidence type="ECO:0000256" key="7">
    <source>
        <dbReference type="ARBA" id="ARBA00022982"/>
    </source>
</evidence>
<feature type="transmembrane region" description="Helical" evidence="13">
    <location>
        <begin position="129"/>
        <end position="147"/>
    </location>
</feature>
<keyword evidence="7" id="KW-0249">Electron transport</keyword>
<keyword evidence="6" id="KW-0479">Metal-binding</keyword>
<dbReference type="Pfam" id="PF02665">
    <property type="entry name" value="Nitrate_red_gam"/>
    <property type="match status" value="1"/>
</dbReference>
<keyword evidence="12 13" id="KW-0472">Membrane</keyword>
<evidence type="ECO:0000313" key="15">
    <source>
        <dbReference type="EMBL" id="MBM7717137.1"/>
    </source>
</evidence>
<keyword evidence="11" id="KW-0534">Nitrate assimilation</keyword>
<dbReference type="EC" id="1.7.99.4" evidence="15"/>
<evidence type="ECO:0000259" key="14">
    <source>
        <dbReference type="Pfam" id="PF02665"/>
    </source>
</evidence>
<dbReference type="InterPro" id="IPR036197">
    <property type="entry name" value="NarG-like_sf"/>
</dbReference>
<feature type="transmembrane region" description="Helical" evidence="13">
    <location>
        <begin position="48"/>
        <end position="72"/>
    </location>
</feature>
<keyword evidence="3" id="KW-1003">Cell membrane</keyword>
<reference evidence="15 16" key="1">
    <citation type="submission" date="2021-01" db="EMBL/GenBank/DDBJ databases">
        <title>Genomic Encyclopedia of Type Strains, Phase IV (KMG-IV): sequencing the most valuable type-strain genomes for metagenomic binning, comparative biology and taxonomic classification.</title>
        <authorList>
            <person name="Goeker M."/>
        </authorList>
    </citation>
    <scope>NUCLEOTIDE SEQUENCE [LARGE SCALE GENOMIC DNA]</scope>
    <source>
        <strain evidence="15 16">DSM 105453</strain>
    </source>
</reference>
<evidence type="ECO:0000256" key="9">
    <source>
        <dbReference type="ARBA" id="ARBA00023002"/>
    </source>
</evidence>
<keyword evidence="8 13" id="KW-1133">Transmembrane helix</keyword>
<dbReference type="InterPro" id="IPR023234">
    <property type="entry name" value="NarG-like_domain"/>
</dbReference>
<evidence type="ECO:0000313" key="16">
    <source>
        <dbReference type="Proteomes" id="UP000823485"/>
    </source>
</evidence>
<keyword evidence="2" id="KW-0813">Transport</keyword>
<evidence type="ECO:0000256" key="13">
    <source>
        <dbReference type="SAM" id="Phobius"/>
    </source>
</evidence>
<evidence type="ECO:0000256" key="6">
    <source>
        <dbReference type="ARBA" id="ARBA00022723"/>
    </source>
</evidence>
<dbReference type="Gene3D" id="1.20.950.20">
    <property type="entry name" value="Transmembrane di-heme cytochromes, Chain C"/>
    <property type="match status" value="1"/>
</dbReference>
<evidence type="ECO:0000256" key="8">
    <source>
        <dbReference type="ARBA" id="ARBA00022989"/>
    </source>
</evidence>
<evidence type="ECO:0000256" key="5">
    <source>
        <dbReference type="ARBA" id="ARBA00022692"/>
    </source>
</evidence>
<feature type="transmembrane region" description="Helical" evidence="13">
    <location>
        <begin position="84"/>
        <end position="109"/>
    </location>
</feature>
<feature type="transmembrane region" description="Helical" evidence="13">
    <location>
        <begin position="184"/>
        <end position="212"/>
    </location>
</feature>
<dbReference type="GO" id="GO:0016491">
    <property type="term" value="F:oxidoreductase activity"/>
    <property type="evidence" value="ECO:0007669"/>
    <property type="project" value="UniProtKB-KW"/>
</dbReference>
<gene>
    <name evidence="15" type="ORF">JOC94_004162</name>
</gene>
<dbReference type="NCBIfam" id="TIGR00351">
    <property type="entry name" value="narI"/>
    <property type="match status" value="1"/>
</dbReference>
<accession>A0ABS2RBW0</accession>
<comment type="subcellular location">
    <subcellularLocation>
        <location evidence="1">Cell membrane</location>
        <topology evidence="1">Multi-pass membrane protein</topology>
    </subcellularLocation>
</comment>
<keyword evidence="9 15" id="KW-0560">Oxidoreductase</keyword>
<evidence type="ECO:0000256" key="4">
    <source>
        <dbReference type="ARBA" id="ARBA00022617"/>
    </source>
</evidence>
<protein>
    <submittedName>
        <fullName evidence="15">Nitrate reductase gamma subunit</fullName>
        <ecNumber evidence="15">1.7.99.4</ecNumber>
    </submittedName>
</protein>
<sequence length="235" mass="27198">MLNLLLWGIFPYIVLTIFIGGHIYRYQKDQLGWTSKSSEFLEKKRLRVGSLLFHFGIFIVLGGHFLGIIVPVEFYNSLGITEKMYHIVAISFGLPAGFVALLGAFLLLYRRMSVKRIKATTSWSDWVSLLFVLLAITTGMLATSFNIDSQGFDYRTTISPWLRGILTFHVQPELMVTVPIWFKIHIYATFSLFVVWPFTRLVHAFSFPIRYLNRSYVIYKKRVATKRVDPLNVKD</sequence>
<dbReference type="EMBL" id="JAFBFH010000039">
    <property type="protein sequence ID" value="MBM7717137.1"/>
    <property type="molecule type" value="Genomic_DNA"/>
</dbReference>
<dbReference type="RefSeq" id="WP_077111597.1">
    <property type="nucleotide sequence ID" value="NZ_JAFBFH010000039.1"/>
</dbReference>
<dbReference type="PANTHER" id="PTHR30598:SF3">
    <property type="entry name" value="RESPIRATORY NITRATE REDUCTASE 1 GAMMA CHAIN"/>
    <property type="match status" value="1"/>
</dbReference>
<proteinExistence type="predicted"/>
<evidence type="ECO:0000256" key="3">
    <source>
        <dbReference type="ARBA" id="ARBA00022475"/>
    </source>
</evidence>
<evidence type="ECO:0000256" key="1">
    <source>
        <dbReference type="ARBA" id="ARBA00004651"/>
    </source>
</evidence>
<dbReference type="InterPro" id="IPR003816">
    <property type="entry name" value="Nitrate_red_gam"/>
</dbReference>
<dbReference type="SUPFAM" id="SSF103501">
    <property type="entry name" value="Respiratory nitrate reductase 1 gamma chain"/>
    <property type="match status" value="1"/>
</dbReference>
<evidence type="ECO:0000256" key="10">
    <source>
        <dbReference type="ARBA" id="ARBA00023004"/>
    </source>
</evidence>
<keyword evidence="4" id="KW-0349">Heme</keyword>
<dbReference type="InterPro" id="IPR051936">
    <property type="entry name" value="Heme-iron_electron_transfer"/>
</dbReference>
<dbReference type="Proteomes" id="UP000823485">
    <property type="component" value="Unassembled WGS sequence"/>
</dbReference>
<organism evidence="15 16">
    <name type="scientific">Siminovitchia thermophila</name>
    <dbReference type="NCBI Taxonomy" id="1245522"/>
    <lineage>
        <taxon>Bacteria</taxon>
        <taxon>Bacillati</taxon>
        <taxon>Bacillota</taxon>
        <taxon>Bacilli</taxon>
        <taxon>Bacillales</taxon>
        <taxon>Bacillaceae</taxon>
        <taxon>Siminovitchia</taxon>
    </lineage>
</organism>
<evidence type="ECO:0000256" key="12">
    <source>
        <dbReference type="ARBA" id="ARBA00023136"/>
    </source>
</evidence>
<name>A0ABS2RBW0_9BACI</name>
<evidence type="ECO:0000256" key="2">
    <source>
        <dbReference type="ARBA" id="ARBA00022448"/>
    </source>
</evidence>
<comment type="caution">
    <text evidence="15">The sequence shown here is derived from an EMBL/GenBank/DDBJ whole genome shotgun (WGS) entry which is preliminary data.</text>
</comment>
<keyword evidence="5 13" id="KW-0812">Transmembrane</keyword>
<evidence type="ECO:0000256" key="11">
    <source>
        <dbReference type="ARBA" id="ARBA00023063"/>
    </source>
</evidence>
<feature type="transmembrane region" description="Helical" evidence="13">
    <location>
        <begin position="6"/>
        <end position="27"/>
    </location>
</feature>
<feature type="domain" description="NarG-like" evidence="14">
    <location>
        <begin position="3"/>
        <end position="222"/>
    </location>
</feature>
<keyword evidence="16" id="KW-1185">Reference proteome</keyword>